<evidence type="ECO:0000313" key="1">
    <source>
        <dbReference type="EMBL" id="GLS21431.1"/>
    </source>
</evidence>
<sequence>MGCMSDPGRFRLPAVSGALGLVLGGLALSWTAPPAASATEGTAEGARELQASIEQYFGQEIFEKGILTIAPRGDGYDFVIHRNRIAAKQPDPPAPDLQMTFHVVPEADGTYAFKSEGDPFTGSDAGGGSMQSLQNCQAHGVFDARARYFASLDAGCDRIALKGQLESEPFSVDTGKISFHMSGKPAANGASDIDMAFDVPDLVTVVPNKDTPDPKDFSRFTVGHIHYGIHLDAVHYAGLFDFYRFALSLDTVAKAQAADSELRDRFKAILPVWNGLQVEAAYDAVRVESTGVTVLLDHYGERHALSGMVKDGHYSLDVTLAGFALAPNRKSLPAGILPSGLGLRFDVTGVDLERIANTMLDNPGSSDAGLQSALVDLLIDGKAVFSADASVTAPDYAVIGKARAPINLRMQGTGSFSASGYDAISADISQLKSEDVAGYALILAFLKGLARGTPDGHLAWDVAFDLVARKITVNGQSFDLPEKGKGEE</sequence>
<reference evidence="2" key="1">
    <citation type="journal article" date="2019" name="Int. J. Syst. Evol. Microbiol.">
        <title>The Global Catalogue of Microorganisms (GCM) 10K type strain sequencing project: providing services to taxonomists for standard genome sequencing and annotation.</title>
        <authorList>
            <consortium name="The Broad Institute Genomics Platform"/>
            <consortium name="The Broad Institute Genome Sequencing Center for Infectious Disease"/>
            <person name="Wu L."/>
            <person name="Ma J."/>
        </authorList>
    </citation>
    <scope>NUCLEOTIDE SEQUENCE [LARGE SCALE GENOMIC DNA]</scope>
    <source>
        <strain evidence="2">NBRC 101365</strain>
    </source>
</reference>
<organism evidence="1 2">
    <name type="scientific">Labrys miyagiensis</name>
    <dbReference type="NCBI Taxonomy" id="346912"/>
    <lineage>
        <taxon>Bacteria</taxon>
        <taxon>Pseudomonadati</taxon>
        <taxon>Pseudomonadota</taxon>
        <taxon>Alphaproteobacteria</taxon>
        <taxon>Hyphomicrobiales</taxon>
        <taxon>Xanthobacteraceae</taxon>
        <taxon>Labrys</taxon>
    </lineage>
</organism>
<keyword evidence="2" id="KW-1185">Reference proteome</keyword>
<dbReference type="Proteomes" id="UP001156882">
    <property type="component" value="Unassembled WGS sequence"/>
</dbReference>
<evidence type="ECO:0008006" key="3">
    <source>
        <dbReference type="Google" id="ProtNLM"/>
    </source>
</evidence>
<gene>
    <name evidence="1" type="ORF">GCM10007874_44480</name>
</gene>
<accession>A0ABQ6CM58</accession>
<dbReference type="EMBL" id="BSPC01000048">
    <property type="protein sequence ID" value="GLS21431.1"/>
    <property type="molecule type" value="Genomic_DNA"/>
</dbReference>
<evidence type="ECO:0000313" key="2">
    <source>
        <dbReference type="Proteomes" id="UP001156882"/>
    </source>
</evidence>
<name>A0ABQ6CM58_9HYPH</name>
<comment type="caution">
    <text evidence="1">The sequence shown here is derived from an EMBL/GenBank/DDBJ whole genome shotgun (WGS) entry which is preliminary data.</text>
</comment>
<protein>
    <recommendedName>
        <fullName evidence="3">DUF2125 domain-containing protein</fullName>
    </recommendedName>
</protein>
<proteinExistence type="predicted"/>